<evidence type="ECO:0000313" key="1">
    <source>
        <dbReference type="EMBL" id="KAJ9116626.1"/>
    </source>
</evidence>
<protein>
    <submittedName>
        <fullName evidence="1">Uncharacterized protein</fullName>
    </submittedName>
</protein>
<organism evidence="1 2">
    <name type="scientific">Naganishia adeliensis</name>
    <dbReference type="NCBI Taxonomy" id="92952"/>
    <lineage>
        <taxon>Eukaryota</taxon>
        <taxon>Fungi</taxon>
        <taxon>Dikarya</taxon>
        <taxon>Basidiomycota</taxon>
        <taxon>Agaricomycotina</taxon>
        <taxon>Tremellomycetes</taxon>
        <taxon>Filobasidiales</taxon>
        <taxon>Filobasidiaceae</taxon>
        <taxon>Naganishia</taxon>
    </lineage>
</organism>
<reference evidence="1" key="1">
    <citation type="submission" date="2023-04" db="EMBL/GenBank/DDBJ databases">
        <title>Draft Genome sequencing of Naganishia species isolated from polar environments using Oxford Nanopore Technology.</title>
        <authorList>
            <person name="Leo P."/>
            <person name="Venkateswaran K."/>
        </authorList>
    </citation>
    <scope>NUCLEOTIDE SEQUENCE</scope>
    <source>
        <strain evidence="1">MNA-CCFEE 5262</strain>
    </source>
</reference>
<dbReference type="EMBL" id="JASBWS010000003">
    <property type="protein sequence ID" value="KAJ9116626.1"/>
    <property type="molecule type" value="Genomic_DNA"/>
</dbReference>
<accession>A0ACC2WZP7</accession>
<gene>
    <name evidence="1" type="ORF">QFC20_000559</name>
</gene>
<evidence type="ECO:0000313" key="2">
    <source>
        <dbReference type="Proteomes" id="UP001230649"/>
    </source>
</evidence>
<comment type="caution">
    <text evidence="1">The sequence shown here is derived from an EMBL/GenBank/DDBJ whole genome shotgun (WGS) entry which is preliminary data.</text>
</comment>
<keyword evidence="2" id="KW-1185">Reference proteome</keyword>
<sequence>MSAKSQPVPAPADIQAQYNRYKNELQAIASKIGELENDIEEHDLVLSTLTPLLETDPKRKCFRLIGGILVERTVTEVGPELRINAEGIQSTLEILIKQYKTKQTEFEAFQKKYKIQVVNRA</sequence>
<dbReference type="Proteomes" id="UP001230649">
    <property type="component" value="Unassembled WGS sequence"/>
</dbReference>
<proteinExistence type="predicted"/>
<name>A0ACC2WZP7_9TREE</name>